<evidence type="ECO:0000256" key="7">
    <source>
        <dbReference type="PIRSR" id="PIRSR004789-51"/>
    </source>
</evidence>
<dbReference type="SUPFAM" id="SSF56300">
    <property type="entry name" value="Metallo-dependent phosphatases"/>
    <property type="match status" value="1"/>
</dbReference>
<feature type="binding site" evidence="7">
    <location>
        <position position="8"/>
    </location>
    <ligand>
        <name>Fe cation</name>
        <dbReference type="ChEBI" id="CHEBI:24875"/>
        <label>1</label>
    </ligand>
</feature>
<evidence type="ECO:0000256" key="3">
    <source>
        <dbReference type="ARBA" id="ARBA00022801"/>
    </source>
</evidence>
<keyword evidence="4" id="KW-0408">Iron</keyword>
<dbReference type="PIRSF" id="PIRSF004789">
    <property type="entry name" value="DR1281"/>
    <property type="match status" value="1"/>
</dbReference>
<evidence type="ECO:0000256" key="5">
    <source>
        <dbReference type="ARBA" id="ARBA00061401"/>
    </source>
</evidence>
<comment type="caution">
    <text evidence="8">The sequence shown here is derived from an EMBL/GenBank/DDBJ whole genome shotgun (WGS) entry which is preliminary data.</text>
</comment>
<evidence type="ECO:0000313" key="9">
    <source>
        <dbReference type="Proteomes" id="UP000178724"/>
    </source>
</evidence>
<dbReference type="GO" id="GO:0046872">
    <property type="term" value="F:metal ion binding"/>
    <property type="evidence" value="ECO:0007669"/>
    <property type="project" value="UniProtKB-KW"/>
</dbReference>
<feature type="binding site" evidence="7">
    <location>
        <position position="39"/>
    </location>
    <ligand>
        <name>Fe cation</name>
        <dbReference type="ChEBI" id="CHEBI:24875"/>
        <label>1</label>
    </ligand>
</feature>
<dbReference type="PANTHER" id="PTHR36303">
    <property type="entry name" value="2',3'-CYCLIC-NUCLEOTIDE 2'-PHOSPHODIESTERASE"/>
    <property type="match status" value="1"/>
</dbReference>
<comment type="cofactor">
    <cofactor evidence="1">
        <name>Fe(3+)</name>
        <dbReference type="ChEBI" id="CHEBI:29034"/>
    </cofactor>
</comment>
<feature type="active site" description="Proton donor" evidence="6">
    <location>
        <position position="68"/>
    </location>
</feature>
<organism evidence="8 9">
    <name type="scientific">candidate division WOR-1 bacterium RIFCSPHIGHO2_01_FULL_53_15</name>
    <dbReference type="NCBI Taxonomy" id="1802564"/>
    <lineage>
        <taxon>Bacteria</taxon>
        <taxon>Bacillati</taxon>
        <taxon>Saganbacteria</taxon>
    </lineage>
</organism>
<feature type="binding site" evidence="7">
    <location>
        <position position="67"/>
    </location>
    <ligand>
        <name>Fe cation</name>
        <dbReference type="ChEBI" id="CHEBI:24875"/>
        <label>2</label>
    </ligand>
</feature>
<sequence length="271" mass="29538">MNILFIGDIVGAYGRAITKLLLPELKKEHAIDLTVANAENSAHGYSITEKIYHELLELGLDALTMGNHLFEKKELLQKINGFDKLVRPANFPPGAPGRDHLIMDVKGTKVGLVNLLGRVFMQCLDCPFQAAEKLIPKVRERAGIVIVDVHAEATSEKCALGLFLDGKVSAALGTHTHVMTADERILAGGTAFISDVGMVGAADSIIGMSKEQILKRFVTQLPEKFEPTDYGPGLFNAVALKVDEATGKTLEIKRIKKLTEPIALTREEKKN</sequence>
<dbReference type="AlphaFoldDB" id="A0A1F4Q2D6"/>
<name>A0A1F4Q2D6_UNCSA</name>
<dbReference type="CDD" id="cd07382">
    <property type="entry name" value="MPP_DR1281"/>
    <property type="match status" value="1"/>
</dbReference>
<dbReference type="Pfam" id="PF13277">
    <property type="entry name" value="YmdB"/>
    <property type="match status" value="1"/>
</dbReference>
<dbReference type="EMBL" id="METM01000016">
    <property type="protein sequence ID" value="OGB90040.1"/>
    <property type="molecule type" value="Genomic_DNA"/>
</dbReference>
<accession>A0A1F4Q2D6</accession>
<feature type="binding site" evidence="7">
    <location>
        <position position="177"/>
    </location>
    <ligand>
        <name>Fe cation</name>
        <dbReference type="ChEBI" id="CHEBI:24875"/>
        <label>1</label>
    </ligand>
</feature>
<proteinExistence type="inferred from homology"/>
<evidence type="ECO:0000313" key="8">
    <source>
        <dbReference type="EMBL" id="OGB90040.1"/>
    </source>
</evidence>
<comment type="similarity">
    <text evidence="5">Belongs to the YmdB-like family.</text>
</comment>
<feature type="binding site" evidence="7">
    <location>
        <position position="40"/>
    </location>
    <ligand>
        <name>Fe cation</name>
        <dbReference type="ChEBI" id="CHEBI:24875"/>
        <label>1</label>
    </ligand>
</feature>
<dbReference type="NCBIfam" id="TIGR00282">
    <property type="entry name" value="TIGR00282 family metallophosphoesterase"/>
    <property type="match status" value="1"/>
</dbReference>
<dbReference type="InterPro" id="IPR029052">
    <property type="entry name" value="Metallo-depent_PP-like"/>
</dbReference>
<evidence type="ECO:0000256" key="1">
    <source>
        <dbReference type="ARBA" id="ARBA00001965"/>
    </source>
</evidence>
<gene>
    <name evidence="8" type="ORF">A2625_01740</name>
</gene>
<dbReference type="GO" id="GO:0004113">
    <property type="term" value="F:2',3'-cyclic-nucleotide 3'-phosphodiesterase activity"/>
    <property type="evidence" value="ECO:0007669"/>
    <property type="project" value="TreeGrafter"/>
</dbReference>
<keyword evidence="3" id="KW-0378">Hydrolase</keyword>
<keyword evidence="2 7" id="KW-0479">Metal-binding</keyword>
<evidence type="ECO:0000256" key="4">
    <source>
        <dbReference type="ARBA" id="ARBA00023004"/>
    </source>
</evidence>
<feature type="binding site" evidence="7">
    <location>
        <position position="150"/>
    </location>
    <ligand>
        <name>Fe cation</name>
        <dbReference type="ChEBI" id="CHEBI:24875"/>
        <label>2</label>
    </ligand>
</feature>
<dbReference type="InterPro" id="IPR005235">
    <property type="entry name" value="YmdB-like"/>
</dbReference>
<evidence type="ECO:0000256" key="2">
    <source>
        <dbReference type="ARBA" id="ARBA00022723"/>
    </source>
</evidence>
<dbReference type="PANTHER" id="PTHR36303:SF1">
    <property type="entry name" value="2',3'-CYCLIC-NUCLEOTIDE 2'-PHOSPHODIESTERASE"/>
    <property type="match status" value="1"/>
</dbReference>
<feature type="binding site" evidence="7">
    <location>
        <position position="175"/>
    </location>
    <ligand>
        <name>Fe cation</name>
        <dbReference type="ChEBI" id="CHEBI:24875"/>
        <label>2</label>
    </ligand>
</feature>
<dbReference type="Proteomes" id="UP000178724">
    <property type="component" value="Unassembled WGS sequence"/>
</dbReference>
<dbReference type="FunFam" id="3.60.21.10:FF:000016">
    <property type="entry name" value="Putative metallophosphoesterase"/>
    <property type="match status" value="1"/>
</dbReference>
<reference evidence="8 9" key="1">
    <citation type="journal article" date="2016" name="Nat. Commun.">
        <title>Thousands of microbial genomes shed light on interconnected biogeochemical processes in an aquifer system.</title>
        <authorList>
            <person name="Anantharaman K."/>
            <person name="Brown C.T."/>
            <person name="Hug L.A."/>
            <person name="Sharon I."/>
            <person name="Castelle C.J."/>
            <person name="Probst A.J."/>
            <person name="Thomas B.C."/>
            <person name="Singh A."/>
            <person name="Wilkins M.J."/>
            <person name="Karaoz U."/>
            <person name="Brodie E.L."/>
            <person name="Williams K.H."/>
            <person name="Hubbard S.S."/>
            <person name="Banfield J.F."/>
        </authorList>
    </citation>
    <scope>NUCLEOTIDE SEQUENCE [LARGE SCALE GENOMIC DNA]</scope>
</reference>
<protein>
    <submittedName>
        <fullName evidence="8">Metallophosphoesterase</fullName>
    </submittedName>
</protein>
<dbReference type="Gene3D" id="3.60.21.10">
    <property type="match status" value="1"/>
</dbReference>
<feature type="binding site" evidence="7">
    <location>
        <position position="39"/>
    </location>
    <ligand>
        <name>Fe cation</name>
        <dbReference type="ChEBI" id="CHEBI:24875"/>
        <label>2</label>
    </ligand>
</feature>
<evidence type="ECO:0000256" key="6">
    <source>
        <dbReference type="PIRSR" id="PIRSR004789-50"/>
    </source>
</evidence>